<gene>
    <name evidence="1" type="ORF">A4U53_005235</name>
</gene>
<organism evidence="1 2">
    <name type="scientific">Rhizobium ruizarguesonis</name>
    <dbReference type="NCBI Taxonomy" id="2081791"/>
    <lineage>
        <taxon>Bacteria</taxon>
        <taxon>Pseudomonadati</taxon>
        <taxon>Pseudomonadota</taxon>
        <taxon>Alphaproteobacteria</taxon>
        <taxon>Hyphomicrobiales</taxon>
        <taxon>Rhizobiaceae</taxon>
        <taxon>Rhizobium/Agrobacterium group</taxon>
        <taxon>Rhizobium</taxon>
    </lineage>
</organism>
<protein>
    <submittedName>
        <fullName evidence="1">Uncharacterized protein</fullName>
    </submittedName>
</protein>
<dbReference type="EMBL" id="CP171852">
    <property type="protein sequence ID" value="XKM38412.1"/>
    <property type="molecule type" value="Genomic_DNA"/>
</dbReference>
<reference evidence="1" key="1">
    <citation type="submission" date="2024-10" db="EMBL/GenBank/DDBJ databases">
        <title>Strain of Rhizobium-related bacteria isolated fromm roots of Vavilovia formosa.</title>
        <authorList>
            <person name="Kimeklis A."/>
            <person name="Afonin A."/>
        </authorList>
    </citation>
    <scope>NUCLEOTIDE SEQUENCE</scope>
    <source>
        <strain evidence="1">Vaf-46</strain>
    </source>
</reference>
<sequence>MLIAPASFLELNFEKIEFSVDSAAKMDVDVLLNDIKFVGPLSFVETLRDLIPLDGFSDPPYLDISTKGIDAGFSVTLPSISIGVMSLSNLGLGAGFTVPFIGQPLSVRFNFCTREQPFCLTVYMFGGGGFFGVTIDPHGVQILEASFEFGASISIDLGVASGGVHVMAGIYFRMEQDAASLTGYFRLGGHVSVLGIITASLELYLELRYEFQSGKCVGKAQLTIEISVFIFSGSVTITCERKFSGANGDPSLREMLGFDPTVPLEQELGEIDADTEYAWRDHCEAFA</sequence>
<proteinExistence type="predicted"/>
<dbReference type="Proteomes" id="UP000078465">
    <property type="component" value="Plasmid unnamed2"/>
</dbReference>
<keyword evidence="1" id="KW-0614">Plasmid</keyword>
<geneLocation type="plasmid" evidence="1 2">
    <name>unnamed2</name>
</geneLocation>
<accession>A0ACD5EH09</accession>
<evidence type="ECO:0000313" key="1">
    <source>
        <dbReference type="EMBL" id="XKM38412.1"/>
    </source>
</evidence>
<evidence type="ECO:0000313" key="2">
    <source>
        <dbReference type="Proteomes" id="UP000078465"/>
    </source>
</evidence>
<name>A0ACD5EH09_9HYPH</name>